<evidence type="ECO:0000313" key="3">
    <source>
        <dbReference type="Proteomes" id="UP001434883"/>
    </source>
</evidence>
<dbReference type="PANTHER" id="PTHR15653:SF2">
    <property type="entry name" value="STRIATIN"/>
    <property type="match status" value="1"/>
</dbReference>
<reference evidence="2 3" key="1">
    <citation type="submission" date="2021-06" db="EMBL/GenBank/DDBJ databases">
        <authorList>
            <person name="Palmer J.M."/>
        </authorList>
    </citation>
    <scope>NUCLEOTIDE SEQUENCE [LARGE SCALE GENOMIC DNA]</scope>
    <source>
        <strain evidence="2 3">XC_2019</strain>
        <tissue evidence="2">Muscle</tissue>
    </source>
</reference>
<dbReference type="EMBL" id="JAHRIN010003605">
    <property type="protein sequence ID" value="MEQ2192788.1"/>
    <property type="molecule type" value="Genomic_DNA"/>
</dbReference>
<gene>
    <name evidence="2" type="ORF">XENOCAPTIV_017319</name>
</gene>
<keyword evidence="3" id="KW-1185">Reference proteome</keyword>
<organism evidence="2 3">
    <name type="scientific">Xenoophorus captivus</name>
    <dbReference type="NCBI Taxonomy" id="1517983"/>
    <lineage>
        <taxon>Eukaryota</taxon>
        <taxon>Metazoa</taxon>
        <taxon>Chordata</taxon>
        <taxon>Craniata</taxon>
        <taxon>Vertebrata</taxon>
        <taxon>Euteleostomi</taxon>
        <taxon>Actinopterygii</taxon>
        <taxon>Neopterygii</taxon>
        <taxon>Teleostei</taxon>
        <taxon>Neoteleostei</taxon>
        <taxon>Acanthomorphata</taxon>
        <taxon>Ovalentaria</taxon>
        <taxon>Atherinomorphae</taxon>
        <taxon>Cyprinodontiformes</taxon>
        <taxon>Goodeidae</taxon>
        <taxon>Xenoophorus</taxon>
    </lineage>
</organism>
<evidence type="ECO:0000313" key="2">
    <source>
        <dbReference type="EMBL" id="MEQ2192788.1"/>
    </source>
</evidence>
<proteinExistence type="predicted"/>
<name>A0ABV0QB52_9TELE</name>
<feature type="region of interest" description="Disordered" evidence="1">
    <location>
        <begin position="120"/>
        <end position="158"/>
    </location>
</feature>
<accession>A0ABV0QB52</accession>
<feature type="compositionally biased region" description="Basic and acidic residues" evidence="1">
    <location>
        <begin position="137"/>
        <end position="158"/>
    </location>
</feature>
<protein>
    <submittedName>
        <fullName evidence="2">Uncharacterized protein</fullName>
    </submittedName>
</protein>
<dbReference type="PANTHER" id="PTHR15653">
    <property type="entry name" value="STRIATIN"/>
    <property type="match status" value="1"/>
</dbReference>
<sequence length="305" mass="33523">MRATLRVLRTAAISSAGNRDGSCSDNWSSPLFLKLGYFSVVGLFPWSHLSHLPGLLHPGDQPSWDRPVPLTGSVQQLRRCFVLGVFVGMLNGGLCGCFLRSERLVPSGGRIYRHHPGCEVPEGEGSARSDRRIRRQTIREENRAHGERNRDILPEGQRHETEEALKGFDFLASPEELDGSEPRSGEDSGEWGEIGPMVEKGLSARKGPNRSKLQDMLANLRDTEELPPMQPALSPPCRPIVPRLNEHEVGRPEDEPMTFLPSTGKSFILGRVDEAVSNELGLGELAGLTVANEAENLGYDVSKTT</sequence>
<evidence type="ECO:0000256" key="1">
    <source>
        <dbReference type="SAM" id="MobiDB-lite"/>
    </source>
</evidence>
<comment type="caution">
    <text evidence="2">The sequence shown here is derived from an EMBL/GenBank/DDBJ whole genome shotgun (WGS) entry which is preliminary data.</text>
</comment>
<feature type="region of interest" description="Disordered" evidence="1">
    <location>
        <begin position="171"/>
        <end position="193"/>
    </location>
</feature>
<dbReference type="InterPro" id="IPR051488">
    <property type="entry name" value="WD_repeat_striatin"/>
</dbReference>
<dbReference type="Proteomes" id="UP001434883">
    <property type="component" value="Unassembled WGS sequence"/>
</dbReference>